<evidence type="ECO:0000256" key="8">
    <source>
        <dbReference type="ARBA" id="ARBA00023319"/>
    </source>
</evidence>
<keyword evidence="7" id="KW-0325">Glycoprotein</keyword>
<dbReference type="SMART" id="SM00408">
    <property type="entry name" value="IGc2"/>
    <property type="match status" value="1"/>
</dbReference>
<evidence type="ECO:0000256" key="2">
    <source>
        <dbReference type="ARBA" id="ARBA00022525"/>
    </source>
</evidence>
<dbReference type="InterPro" id="IPR008969">
    <property type="entry name" value="CarboxyPept-like_regulatory"/>
</dbReference>
<dbReference type="InterPro" id="IPR056258">
    <property type="entry name" value="CILP-1/2_C"/>
</dbReference>
<dbReference type="InterPro" id="IPR000884">
    <property type="entry name" value="TSP1_rpt"/>
</dbReference>
<dbReference type="InterPro" id="IPR036179">
    <property type="entry name" value="Ig-like_dom_sf"/>
</dbReference>
<keyword evidence="13" id="KW-1185">Reference proteome</keyword>
<evidence type="ECO:0000256" key="1">
    <source>
        <dbReference type="ARBA" id="ARBA00004498"/>
    </source>
</evidence>
<dbReference type="FunFam" id="2.60.40.10:FF:001254">
    <property type="entry name" value="Cartilage intermediate layer protein 2"/>
    <property type="match status" value="1"/>
</dbReference>
<evidence type="ECO:0000256" key="4">
    <source>
        <dbReference type="ARBA" id="ARBA00022685"/>
    </source>
</evidence>
<reference evidence="12" key="3">
    <citation type="submission" date="2022-01" db="EMBL/GenBank/DDBJ databases">
        <authorList>
            <person name="Rubenstein D.R."/>
        </authorList>
    </citation>
    <scope>NUCLEOTIDE SEQUENCE</scope>
    <source>
        <strain evidence="12">SS15</strain>
        <tissue evidence="12">Liver</tissue>
    </source>
</reference>
<dbReference type="SUPFAM" id="SSF49464">
    <property type="entry name" value="Carboxypeptidase regulatory domain-like"/>
    <property type="match status" value="1"/>
</dbReference>
<evidence type="ECO:0000313" key="11">
    <source>
        <dbReference type="EMBL" id="KAG0135566.1"/>
    </source>
</evidence>
<evidence type="ECO:0000256" key="5">
    <source>
        <dbReference type="ARBA" id="ARBA00022729"/>
    </source>
</evidence>
<dbReference type="InterPro" id="IPR003598">
    <property type="entry name" value="Ig_sub2"/>
</dbReference>
<keyword evidence="8" id="KW-0393">Immunoglobulin domain</keyword>
<dbReference type="PANTHER" id="PTHR15031:SF3">
    <property type="entry name" value="CARTILAGE INTERMEDIATE LAYER PROTEIN 1"/>
    <property type="match status" value="1"/>
</dbReference>
<evidence type="ECO:0000313" key="12">
    <source>
        <dbReference type="EMBL" id="KAI1235240.1"/>
    </source>
</evidence>
<dbReference type="InterPro" id="IPR039675">
    <property type="entry name" value="CILP1/CILP2"/>
</dbReference>
<comment type="caution">
    <text evidence="11">The sequence shown here is derived from an EMBL/GenBank/DDBJ whole genome shotgun (WGS) entry which is preliminary data.</text>
</comment>
<dbReference type="EMBL" id="JADDUC010000003">
    <property type="protein sequence ID" value="KAG0135566.1"/>
    <property type="molecule type" value="Genomic_DNA"/>
</dbReference>
<dbReference type="AlphaFoldDB" id="A0A835U3T2"/>
<accession>A0A835U3T2</accession>
<keyword evidence="6" id="KW-1015">Disulfide bond</keyword>
<dbReference type="Pfam" id="PF23599">
    <property type="entry name" value="CILP_C"/>
    <property type="match status" value="1"/>
</dbReference>
<dbReference type="Pfam" id="PF23591">
    <property type="entry name" value="CILP"/>
    <property type="match status" value="1"/>
</dbReference>
<protein>
    <submittedName>
        <fullName evidence="11">Cartilage intermediate layer protein 1</fullName>
    </submittedName>
</protein>
<dbReference type="SMART" id="SM00209">
    <property type="entry name" value="TSP1"/>
    <property type="match status" value="1"/>
</dbReference>
<dbReference type="PROSITE" id="PS50835">
    <property type="entry name" value="IG_LIKE"/>
    <property type="match status" value="1"/>
</dbReference>
<feature type="compositionally biased region" description="Basic and acidic residues" evidence="9">
    <location>
        <begin position="1228"/>
        <end position="1237"/>
    </location>
</feature>
<dbReference type="Pfam" id="PF23730">
    <property type="entry name" value="CILP_8th"/>
    <property type="match status" value="1"/>
</dbReference>
<organism evidence="11">
    <name type="scientific">Lamprotornis superbus</name>
    <dbReference type="NCBI Taxonomy" id="245042"/>
    <lineage>
        <taxon>Eukaryota</taxon>
        <taxon>Metazoa</taxon>
        <taxon>Chordata</taxon>
        <taxon>Craniata</taxon>
        <taxon>Vertebrata</taxon>
        <taxon>Euteleostomi</taxon>
        <taxon>Archelosauria</taxon>
        <taxon>Archosauria</taxon>
        <taxon>Dinosauria</taxon>
        <taxon>Saurischia</taxon>
        <taxon>Theropoda</taxon>
        <taxon>Coelurosauria</taxon>
        <taxon>Aves</taxon>
        <taxon>Neognathae</taxon>
        <taxon>Neoaves</taxon>
        <taxon>Telluraves</taxon>
        <taxon>Australaves</taxon>
        <taxon>Passeriformes</taxon>
        <taxon>Sturnidae</taxon>
        <taxon>Lamprotornis</taxon>
    </lineage>
</organism>
<dbReference type="Pfam" id="PF00090">
    <property type="entry name" value="TSP_1"/>
    <property type="match status" value="1"/>
</dbReference>
<evidence type="ECO:0000313" key="13">
    <source>
        <dbReference type="Proteomes" id="UP000618051"/>
    </source>
</evidence>
<dbReference type="Gene3D" id="2.60.40.10">
    <property type="entry name" value="Immunoglobulins"/>
    <property type="match status" value="1"/>
</dbReference>
<comment type="subcellular location">
    <subcellularLocation>
        <location evidence="1">Secreted</location>
        <location evidence="1">Extracellular space</location>
        <location evidence="1">Extracellular matrix</location>
    </subcellularLocation>
</comment>
<keyword evidence="4" id="KW-0165">Cleavage on pair of basic residues</keyword>
<feature type="region of interest" description="Disordered" evidence="9">
    <location>
        <begin position="1207"/>
        <end position="1250"/>
    </location>
</feature>
<dbReference type="SUPFAM" id="SSF48726">
    <property type="entry name" value="Immunoglobulin"/>
    <property type="match status" value="1"/>
</dbReference>
<name>A0A835U3T2_9PASS</name>
<dbReference type="InterPro" id="IPR013783">
    <property type="entry name" value="Ig-like_fold"/>
</dbReference>
<dbReference type="OrthoDB" id="9929167at2759"/>
<keyword evidence="5" id="KW-0732">Signal</keyword>
<gene>
    <name evidence="12" type="ORF">IHE44_0002880</name>
    <name evidence="11" type="ORF">IHE44_005105</name>
</gene>
<evidence type="ECO:0000256" key="9">
    <source>
        <dbReference type="SAM" id="MobiDB-lite"/>
    </source>
</evidence>
<dbReference type="InterPro" id="IPR056257">
    <property type="entry name" value="CILP-1/2_8th"/>
</dbReference>
<dbReference type="Proteomes" id="UP000618051">
    <property type="component" value="Unassembled WGS sequence"/>
</dbReference>
<dbReference type="InterPro" id="IPR007110">
    <property type="entry name" value="Ig-like_dom"/>
</dbReference>
<dbReference type="Gene3D" id="2.20.100.10">
    <property type="entry name" value="Thrombospondin type-1 (TSP1) repeat"/>
    <property type="match status" value="1"/>
</dbReference>
<dbReference type="PROSITE" id="PS50092">
    <property type="entry name" value="TSP1"/>
    <property type="match status" value="1"/>
</dbReference>
<dbReference type="EMBL" id="JADDUC020000013">
    <property type="protein sequence ID" value="KAI1235240.1"/>
    <property type="molecule type" value="Genomic_DNA"/>
</dbReference>
<dbReference type="GO" id="GO:0005615">
    <property type="term" value="C:extracellular space"/>
    <property type="evidence" value="ECO:0007669"/>
    <property type="project" value="TreeGrafter"/>
</dbReference>
<evidence type="ECO:0000256" key="6">
    <source>
        <dbReference type="ARBA" id="ARBA00023157"/>
    </source>
</evidence>
<feature type="domain" description="Ig-like" evidence="10">
    <location>
        <begin position="347"/>
        <end position="431"/>
    </location>
</feature>
<dbReference type="InterPro" id="IPR036383">
    <property type="entry name" value="TSP1_rpt_sf"/>
</dbReference>
<keyword evidence="2" id="KW-0964">Secreted</keyword>
<dbReference type="SMART" id="SM00409">
    <property type="entry name" value="IG"/>
    <property type="match status" value="1"/>
</dbReference>
<evidence type="ECO:0000256" key="7">
    <source>
        <dbReference type="ARBA" id="ARBA00023180"/>
    </source>
</evidence>
<evidence type="ECO:0000256" key="3">
    <source>
        <dbReference type="ARBA" id="ARBA00022530"/>
    </source>
</evidence>
<dbReference type="InterPro" id="IPR056255">
    <property type="entry name" value="CILP-1/2_dom"/>
</dbReference>
<dbReference type="Pfam" id="PF13927">
    <property type="entry name" value="Ig_3"/>
    <property type="match status" value="1"/>
</dbReference>
<feature type="non-terminal residue" evidence="11">
    <location>
        <position position="1"/>
    </location>
</feature>
<reference evidence="12 13" key="2">
    <citation type="journal article" date="2021" name="J. Hered.">
        <title>Feather Gene Expression Elucidates the Developmental Basis of Plumage Iridescence in African Starlings.</title>
        <authorList>
            <person name="Rubenstein D.R."/>
            <person name="Corvelo A."/>
            <person name="MacManes M.D."/>
            <person name="Maia R."/>
            <person name="Narzisi G."/>
            <person name="Rousaki A."/>
            <person name="Vandenabeele P."/>
            <person name="Shawkey M.D."/>
            <person name="Solomon J."/>
        </authorList>
    </citation>
    <scope>NUCLEOTIDE SEQUENCE [LARGE SCALE GENOMIC DNA]</scope>
    <source>
        <strain evidence="12">SS15</strain>
    </source>
</reference>
<dbReference type="PANTHER" id="PTHR15031">
    <property type="entry name" value="CARTILAGE INTERMEDIATE LAYER PROTEIN CLIP"/>
    <property type="match status" value="1"/>
</dbReference>
<sequence>NYSGCGFLARPICLCSRLVARCHPLSYTPGYISDLAASAAGGSHTARLRSAQGRFRGCKSLNQQLTSPRLARGSQLGWRLRGEKTGLSLRDWGRRGTAAETPGNPWSLLETTMVTMKGWILFLVLGATSVLGQRILKPALSRVQIGQRTFSPLVMLSLESTRSSSRQGDPTFTYVRRSPLVQDSKRFLSPWSKWSECSAKCGQTGVQKRTRSCLAERLWGVHCNEATEEGRLCIGHVCSACNITCPMGRVNADCDTCMCEDATLHGKVSLEDGSPAADARVYLQAKKLKLLTMADNRGMFRIPGVCPDGKNTLKIKKAKYATATVTVPESNRRNLAIQVQLHRSGKPYVFRSPEDKARRVGQSVSLCCDARGSPAPDHYLWYHNGSLLDPSLYKYKNNLILKNLKREQSGEYFCKASSAGGSAKSQVAKLAVIGRQEAACDSQPQSHLIRLPHDCFQKATNSFYYDVGKCPAKTCVGKLDKGLRCKDNVSYCCGVSKMETRDISCDGYTLPTKVIVECGCKICTETKIMVRGRATAADNGEPLRFGHIYMGNKRVSMTGYKGTFSIHVPADTERLVLTFVDRLQKFVNTTKVLPFKENGGAVFHEIKLLRKKAPVTLESTETNVISLGEIEEDDPIAELEIPPNAFYRKNGEVYNGKVKASVTFLDPRNISTAPVTQSDLNFVDEEGDVFPLRTYGMFSVDFTDEQGTESLNAEKVKVHLDAAQVKMPEHVQEMKLWSLNPETGLWEEEGDFNIEKGTRRKREERTFLVGNMEIKERRLFNLDVPESRRCYVKVRAYRSERFLQSEQIQGVVISIINMEPEPGFSSNPRAWGRFDSVVTGPNGACVPAFCDEQNPEAYGAYILASMGGEELEAVPSAPKLNPVAIGVPQPYLNKLNYRRTDHEDSNIKKTAFSINMAKPSPNSPEENNGPIYAYENLSECEEAPHSAAHFRFYRIEGDQYDFNTVPFSEDDLMSWTDDYLAWWPKPMEFRACYIKVKINGPQEVNVRSRNMGGTHPRTIGKLYGIRDVRSIRDPQQRDVSAACLEFKCSGMLFDQDRVDRTLVKVIPQGNCRRVSVNSMLHEYLVNHLPMATNNDTSEYTMLAPLDPLGHNYGIYTVTDQDPRIAKEIALGRCFDGTSDGTSRIMKSDVGVGLTFTCSERSATEQSIFQSQRNLGQQSPRDSGQQSPRDSGQQPLRDLGQQSILVLPGQSPAYRKPPASRRNNQARMPMRERKDGRQELGASKGNAASKQECSFANKAVTDVLSTHLLRELQNEVLA</sequence>
<keyword evidence="3" id="KW-0272">Extracellular matrix</keyword>
<reference evidence="11" key="1">
    <citation type="submission" date="2020-10" db="EMBL/GenBank/DDBJ databases">
        <title>Feather gene expression reveals the developmental basis of iridescence in African starlings.</title>
        <authorList>
            <person name="Rubenstein D.R."/>
        </authorList>
    </citation>
    <scope>NUCLEOTIDE SEQUENCE</scope>
    <source>
        <strain evidence="11">SS15</strain>
        <tissue evidence="11">Liver</tissue>
    </source>
</reference>
<dbReference type="InterPro" id="IPR056256">
    <property type="entry name" value="CILP-1/2_b-sand_dom2"/>
</dbReference>
<dbReference type="SUPFAM" id="SSF82895">
    <property type="entry name" value="TSP-1 type 1 repeat"/>
    <property type="match status" value="1"/>
</dbReference>
<evidence type="ECO:0000259" key="10">
    <source>
        <dbReference type="PROSITE" id="PS50835"/>
    </source>
</evidence>
<dbReference type="Pfam" id="PF23708">
    <property type="entry name" value="CILP_5th"/>
    <property type="match status" value="1"/>
</dbReference>
<dbReference type="InterPro" id="IPR003599">
    <property type="entry name" value="Ig_sub"/>
</dbReference>
<feature type="region of interest" description="Disordered" evidence="9">
    <location>
        <begin position="1164"/>
        <end position="1195"/>
    </location>
</feature>
<proteinExistence type="predicted"/>